<evidence type="ECO:0000256" key="1">
    <source>
        <dbReference type="ARBA" id="ARBA00022679"/>
    </source>
</evidence>
<feature type="domain" description="HECT" evidence="5">
    <location>
        <begin position="297"/>
        <end position="665"/>
    </location>
</feature>
<dbReference type="GO" id="GO:0061630">
    <property type="term" value="F:ubiquitin protein ligase activity"/>
    <property type="evidence" value="ECO:0007669"/>
    <property type="project" value="InterPro"/>
</dbReference>
<keyword evidence="7" id="KW-1185">Reference proteome</keyword>
<dbReference type="PANTHER" id="PTHR45670">
    <property type="entry name" value="E3 UBIQUITIN-PROTEIN LIGASE TRIP12"/>
    <property type="match status" value="1"/>
</dbReference>
<gene>
    <name evidence="6" type="ORF">MNEG_8753</name>
</gene>
<evidence type="ECO:0000259" key="5">
    <source>
        <dbReference type="PROSITE" id="PS50237"/>
    </source>
</evidence>
<proteinExistence type="predicted"/>
<dbReference type="Proteomes" id="UP000054498">
    <property type="component" value="Unassembled WGS sequence"/>
</dbReference>
<dbReference type="SUPFAM" id="SSF56204">
    <property type="entry name" value="Hect, E3 ligase catalytic domain"/>
    <property type="match status" value="2"/>
</dbReference>
<organism evidence="6 7">
    <name type="scientific">Monoraphidium neglectum</name>
    <dbReference type="NCBI Taxonomy" id="145388"/>
    <lineage>
        <taxon>Eukaryota</taxon>
        <taxon>Viridiplantae</taxon>
        <taxon>Chlorophyta</taxon>
        <taxon>core chlorophytes</taxon>
        <taxon>Chlorophyceae</taxon>
        <taxon>CS clade</taxon>
        <taxon>Sphaeropleales</taxon>
        <taxon>Selenastraceae</taxon>
        <taxon>Monoraphidium</taxon>
    </lineage>
</organism>
<accession>A0A0D2MYJ1</accession>
<dbReference type="PROSITE" id="PS50237">
    <property type="entry name" value="HECT"/>
    <property type="match status" value="1"/>
</dbReference>
<keyword evidence="1" id="KW-0808">Transferase</keyword>
<dbReference type="KEGG" id="mng:MNEG_8753"/>
<dbReference type="Gene3D" id="3.90.1750.10">
    <property type="entry name" value="Hect, E3 ligase catalytic domains"/>
    <property type="match status" value="1"/>
</dbReference>
<dbReference type="RefSeq" id="XP_013898230.1">
    <property type="nucleotide sequence ID" value="XM_014042776.1"/>
</dbReference>
<feature type="compositionally biased region" description="Gly residues" evidence="4">
    <location>
        <begin position="208"/>
        <end position="228"/>
    </location>
</feature>
<reference evidence="6 7" key="1">
    <citation type="journal article" date="2013" name="BMC Genomics">
        <title>Reconstruction of the lipid metabolism for the microalga Monoraphidium neglectum from its genome sequence reveals characteristics suitable for biofuel production.</title>
        <authorList>
            <person name="Bogen C."/>
            <person name="Al-Dilaimi A."/>
            <person name="Albersmeier A."/>
            <person name="Wichmann J."/>
            <person name="Grundmann M."/>
            <person name="Rupp O."/>
            <person name="Lauersen K.J."/>
            <person name="Blifernez-Klassen O."/>
            <person name="Kalinowski J."/>
            <person name="Goesmann A."/>
            <person name="Mussgnug J.H."/>
            <person name="Kruse O."/>
        </authorList>
    </citation>
    <scope>NUCLEOTIDE SEQUENCE [LARGE SCALE GENOMIC DNA]</scope>
    <source>
        <strain evidence="6 7">SAG 48.87</strain>
    </source>
</reference>
<dbReference type="STRING" id="145388.A0A0D2MYJ1"/>
<dbReference type="InterPro" id="IPR045322">
    <property type="entry name" value="HECTD1/TRIP12-like"/>
</dbReference>
<dbReference type="PANTHER" id="PTHR45670:SF1">
    <property type="entry name" value="E3 UBIQUITIN-PROTEIN LIGASE HECTD1"/>
    <property type="match status" value="1"/>
</dbReference>
<dbReference type="EMBL" id="KK101919">
    <property type="protein sequence ID" value="KIY99210.1"/>
    <property type="molecule type" value="Genomic_DNA"/>
</dbReference>
<protein>
    <submittedName>
        <fullName evidence="6">E3 ubiquitin-protein ligase TRIP12</fullName>
        <ecNumber evidence="6">6.3.2.19</ecNumber>
    </submittedName>
</protein>
<sequence>MPESCAEVLGLLQLLEAASRLGPRAAACLELSPGAGPGARAALAAVPREEWVSSKLGSKLAQQLKDVLSICGGGLPAWCRQLVVGARFLFPFEVRRRYFYSTAFGLARALQHMQLQQNAEGLGGGLERDSRELRIGRLQRQKVRVSRRRILDSAVKVMELYARNKAVLELEYFGEVGTGLGPTLEFFTLLSHELRRKALGMWRHEDAGGGGGGGGAQQQRGGRGGGGAAERQEKQGKQQQQQVVVAAGAEEAPGAAAAAERAGGGGGGGAGAFNAHASAAQLAEEAATHDSADGGAGEFVYAPWGLFPAPLPEAARGGAAGQRVVELFRLLGRTVAKALQDSRLLDLPLSHLFFRAVMGRPLDLYDVAAIDPALGQSLERLAGALAAWRAAGAAGPLLVDGCPVEDLCLAFTLPGYPDHPLRPGGADVTVDAASLPEYLAAVVDATLGAGVAPQLGAFRAGFQEVVPLAALEAFYEDEIEALARPDASTPARALTLCAPPSAAPVASRTQVLLCGTGERWTVAQLADAIKFDHGYTASSAPVVALLEVLAELEPPDQRRFLRFVTGCPRLPPGGIAALQPRLTVVRKHPAAAAGVPATAAAAEGGGGGATPGGEAGLIAMLADGDLPSVMTCANYIKLPPYSSKAVLRSRLMRALTDGLGSFDLS</sequence>
<dbReference type="Gene3D" id="3.30.2410.10">
    <property type="entry name" value="Hect, E3 ligase catalytic domain"/>
    <property type="match status" value="1"/>
</dbReference>
<evidence type="ECO:0000256" key="2">
    <source>
        <dbReference type="ARBA" id="ARBA00022786"/>
    </source>
</evidence>
<evidence type="ECO:0000256" key="4">
    <source>
        <dbReference type="SAM" id="MobiDB-lite"/>
    </source>
</evidence>
<dbReference type="InterPro" id="IPR000569">
    <property type="entry name" value="HECT_dom"/>
</dbReference>
<dbReference type="GeneID" id="25741628"/>
<dbReference type="AlphaFoldDB" id="A0A0D2MYJ1"/>
<feature type="region of interest" description="Disordered" evidence="4">
    <location>
        <begin position="203"/>
        <end position="248"/>
    </location>
</feature>
<evidence type="ECO:0000256" key="3">
    <source>
        <dbReference type="PROSITE-ProRule" id="PRU00104"/>
    </source>
</evidence>
<dbReference type="InterPro" id="IPR035983">
    <property type="entry name" value="Hect_E3_ubiquitin_ligase"/>
</dbReference>
<evidence type="ECO:0000313" key="6">
    <source>
        <dbReference type="EMBL" id="KIY99210.1"/>
    </source>
</evidence>
<name>A0A0D2MYJ1_9CHLO</name>
<dbReference type="SMART" id="SM00119">
    <property type="entry name" value="HECTc"/>
    <property type="match status" value="1"/>
</dbReference>
<dbReference type="GO" id="GO:0000209">
    <property type="term" value="P:protein polyubiquitination"/>
    <property type="evidence" value="ECO:0007669"/>
    <property type="project" value="TreeGrafter"/>
</dbReference>
<feature type="compositionally biased region" description="Low complexity" evidence="4">
    <location>
        <begin position="237"/>
        <end position="248"/>
    </location>
</feature>
<dbReference type="EC" id="6.3.2.19" evidence="6"/>
<feature type="active site" description="Glycyl thioester intermediate" evidence="3">
    <location>
        <position position="632"/>
    </location>
</feature>
<dbReference type="Pfam" id="PF00632">
    <property type="entry name" value="HECT"/>
    <property type="match status" value="2"/>
</dbReference>
<dbReference type="OrthoDB" id="423283at2759"/>
<dbReference type="GO" id="GO:0043161">
    <property type="term" value="P:proteasome-mediated ubiquitin-dependent protein catabolic process"/>
    <property type="evidence" value="ECO:0007669"/>
    <property type="project" value="TreeGrafter"/>
</dbReference>
<keyword evidence="2 3" id="KW-0833">Ubl conjugation pathway</keyword>
<evidence type="ECO:0000313" key="7">
    <source>
        <dbReference type="Proteomes" id="UP000054498"/>
    </source>
</evidence>